<accession>A0ABR2Z9E9</accession>
<dbReference type="Proteomes" id="UP001437256">
    <property type="component" value="Unassembled WGS sequence"/>
</dbReference>
<gene>
    <name evidence="2" type="ORF">AAF712_015402</name>
</gene>
<proteinExistence type="predicted"/>
<feature type="compositionally biased region" description="Low complexity" evidence="1">
    <location>
        <begin position="806"/>
        <end position="823"/>
    </location>
</feature>
<dbReference type="EMBL" id="JBBXMP010000405">
    <property type="protein sequence ID" value="KAL0057938.1"/>
    <property type="molecule type" value="Genomic_DNA"/>
</dbReference>
<feature type="region of interest" description="Disordered" evidence="1">
    <location>
        <begin position="805"/>
        <end position="825"/>
    </location>
</feature>
<keyword evidence="3" id="KW-1185">Reference proteome</keyword>
<feature type="region of interest" description="Disordered" evidence="1">
    <location>
        <begin position="90"/>
        <end position="110"/>
    </location>
</feature>
<name>A0ABR2Z9E9_9AGAR</name>
<evidence type="ECO:0000313" key="3">
    <source>
        <dbReference type="Proteomes" id="UP001437256"/>
    </source>
</evidence>
<organism evidence="2 3">
    <name type="scientific">Marasmius tenuissimus</name>
    <dbReference type="NCBI Taxonomy" id="585030"/>
    <lineage>
        <taxon>Eukaryota</taxon>
        <taxon>Fungi</taxon>
        <taxon>Dikarya</taxon>
        <taxon>Basidiomycota</taxon>
        <taxon>Agaricomycotina</taxon>
        <taxon>Agaricomycetes</taxon>
        <taxon>Agaricomycetidae</taxon>
        <taxon>Agaricales</taxon>
        <taxon>Marasmiineae</taxon>
        <taxon>Marasmiaceae</taxon>
        <taxon>Marasmius</taxon>
    </lineage>
</organism>
<sequence>METPSRFLQVLLDHKETRNSVYHFVKAIENPSHHPRRAPLSPGYFQPKLLETNGLSEGKDELEKWKSVVNARNIDHAVALLHQRGFVTEDEAAPPTDNHASSQLNDIHSPPSKPKLLPPWIIFYLISHKVRAPPHATDTMLSLTLAYLNHLPPDLKGGLIIMSMFQLAKFNAVLPMQLLTSQFLQLDFTPKYHASDVSARNSKIHFNLLLQAIARNPIHSIQAASSAVTLLRAMDTRKLSLWQDTCDELLRDRFVVMELTKWLRERAVWEGYVPKTGQLDEYVRLFTGPKPAIENDEEYEKAVEEMRKDKGFFTAREGTEDRLSAIRFLESLAEPSSPSSPTPAVRPTELIFEEEEQSNDTKFDGPTPTPLPDWFYTPSEEFQSLPRQLQSEWISGFRRAARDTSQFSAREVVNFFEWGIPSSPQHKSRVRPTLGLYTELIRALLVRGERSSSPSIANSSDKFTYEPNGAFLLAEQYFQHLRSIGFPLDAHAVAVGLEALTRVGKPHKAFALLSDHCLVARTPIPYTVIETADQNDEEKPNPKDIFPKTRLSAVAMADFMVALMRIGRYDCVFWLFQNSVRLFSVWPSNRAISVLLQCARKSQRADGEIHGGWKGFWLFLKQGQVARRKEQDPEEGEMYRGLGAEGRETAIILREIEDIVGPRDNLVPYKPGRFWEGETLLSRIQRIFWSCVVGQAWTRGMAPIEGSQHDHFIDTDRGRMAVDSLLATTSPARPLPRDSDSFLDSLRVPFPVSPHEERVTLASLLRSRQLDPHQLPSYPQVVLQDTHFRDYILVLGLAPQERPLFSSPSRSSLSTSRKSSENSQIVTNAEPSAFIPPIAEVPLVLAWQRYLGIQPSRDTIAAAMILFGEHGGDGDVPPLVDEIRRWRGRKDEMAEVDELTFGWGPKGEYAKFVRWIEDWVGEVEASRIVDRSGRSGRRSLMPDSGIFTKWRKNILRMRES</sequence>
<evidence type="ECO:0000256" key="1">
    <source>
        <dbReference type="SAM" id="MobiDB-lite"/>
    </source>
</evidence>
<comment type="caution">
    <text evidence="2">The sequence shown here is derived from an EMBL/GenBank/DDBJ whole genome shotgun (WGS) entry which is preliminary data.</text>
</comment>
<reference evidence="2 3" key="1">
    <citation type="submission" date="2024-05" db="EMBL/GenBank/DDBJ databases">
        <title>A draft genome resource for the thread blight pathogen Marasmius tenuissimus strain MS-2.</title>
        <authorList>
            <person name="Yulfo-Soto G.E."/>
            <person name="Baruah I.K."/>
            <person name="Amoako-Attah I."/>
            <person name="Bukari Y."/>
            <person name="Meinhardt L.W."/>
            <person name="Bailey B.A."/>
            <person name="Cohen S.P."/>
        </authorList>
    </citation>
    <scope>NUCLEOTIDE SEQUENCE [LARGE SCALE GENOMIC DNA]</scope>
    <source>
        <strain evidence="2 3">MS-2</strain>
    </source>
</reference>
<protein>
    <submittedName>
        <fullName evidence="2">Uncharacterized protein</fullName>
    </submittedName>
</protein>
<evidence type="ECO:0000313" key="2">
    <source>
        <dbReference type="EMBL" id="KAL0057938.1"/>
    </source>
</evidence>